<dbReference type="RefSeq" id="WP_262590535.1">
    <property type="nucleotide sequence ID" value="NZ_JAOQJQ010000001.1"/>
</dbReference>
<dbReference type="Pfam" id="PF00384">
    <property type="entry name" value="Molybdopterin"/>
    <property type="match status" value="1"/>
</dbReference>
<organism evidence="9 10">
    <name type="scientific">Brotonthovivens ammoniilytica</name>
    <dbReference type="NCBI Taxonomy" id="2981725"/>
    <lineage>
        <taxon>Bacteria</taxon>
        <taxon>Bacillati</taxon>
        <taxon>Bacillota</taxon>
        <taxon>Clostridia</taxon>
        <taxon>Lachnospirales</taxon>
        <taxon>Lachnospiraceae</taxon>
        <taxon>Brotonthovivens</taxon>
    </lineage>
</organism>
<feature type="domain" description="Molybdopterin oxidoreductase" evidence="6">
    <location>
        <begin position="86"/>
        <end position="602"/>
    </location>
</feature>
<evidence type="ECO:0000313" key="9">
    <source>
        <dbReference type="EMBL" id="MCU6760725.1"/>
    </source>
</evidence>
<dbReference type="SUPFAM" id="SSF50692">
    <property type="entry name" value="ADC-like"/>
    <property type="match status" value="1"/>
</dbReference>
<evidence type="ECO:0000256" key="2">
    <source>
        <dbReference type="ARBA" id="ARBA00010312"/>
    </source>
</evidence>
<dbReference type="InterPro" id="IPR006656">
    <property type="entry name" value="Mopterin_OxRdtase"/>
</dbReference>
<evidence type="ECO:0000259" key="6">
    <source>
        <dbReference type="Pfam" id="PF00384"/>
    </source>
</evidence>
<feature type="domain" description="Molybdopterin dinucleotide-binding" evidence="7">
    <location>
        <begin position="759"/>
        <end position="858"/>
    </location>
</feature>
<evidence type="ECO:0000259" key="8">
    <source>
        <dbReference type="Pfam" id="PF21423"/>
    </source>
</evidence>
<dbReference type="Proteomes" id="UP001652442">
    <property type="component" value="Unassembled WGS sequence"/>
</dbReference>
<sequence>MKRLTKNQGGIFMQGEIRLTNSSTGGPVFVYVKDGKIVRITPMDFDSTDPEGWKIEARGRVFKAPRYTTIAPFTAGQKSMIYSDRRILYPMKRVDFDPNGERNIQNRGISGYERISWDEATDIVASEINRIKREVGPGGIMSTPSSHHLWGNVGYRHSTYFRFMNLMGFTYADHNPDSWEGWHWGGMHMWGFSWRLGCPEQYDLLEDGLKYAEMIVFWSSDPEVNSGIYAAYESHIRRRWLDELGVKMVFIDPFFNHSANMWGMKWFSPKVGTDHALSFAIAYTWLTEGTYDKEYVATHAYGFEEWADYVLGKGEDGIPKTCEWAEKESGIPACDIRALAREWAKKNTYLAAGGMGGWGGACRATHGIEWTRGMIALATMQGLGKPGSNIWSTTQGVPTDYEFYFPGYAEGGISGDCANSAAGFKFAWRMFDGKTTFPAPVKVNIEAGQHIPRLKIPECIMNGKFEWYGKGFCGNAIENQLHPYQYPAPGYGKIKMYWKYGGPHIGTMTATNRYAKMYTSESLEFVVSQSIWFEGEVPFADIILPACTNYERWDISEFANCSGYIPDNFQMANNRVISLQAKCIEPLGESMSDYEIYALMAKKLGIYDIFTEGKDELDWVKQYYNATDCPKLMDWEDFFKKGYLVVPDNPNRKKTPALRWFAEDRVRDTPDWGPAPNQSVALKGLQTTTGKVEFISTSLKRFEEQGFVDEYRPAMHKYVPAWESWHAEVAKKYPLGMLSPHPRFSMHTMGDAKDSFMNDIKDHRVLVDGWYYWIIRMNSVDAEARGIKDGDLVRAYNDRGSVILCAQVGERVQPGTVHSYESCAEYAPLGKPGCSADRGGCVNILTPDRYMSKYACGMAPNSAQVEVEKWDGGIYEIY</sequence>
<gene>
    <name evidence="9" type="ORF">OCV88_00060</name>
</gene>
<dbReference type="Pfam" id="PF21423">
    <property type="entry name" value="AhtL-like_1st"/>
    <property type="match status" value="1"/>
</dbReference>
<comment type="similarity">
    <text evidence="2">Belongs to the prokaryotic molybdopterin-containing oxidoreductase family.</text>
</comment>
<dbReference type="Gene3D" id="3.40.50.740">
    <property type="match status" value="2"/>
</dbReference>
<dbReference type="InterPro" id="IPR009010">
    <property type="entry name" value="Asp_de-COase-like_dom_sf"/>
</dbReference>
<proteinExistence type="inferred from homology"/>
<dbReference type="PANTHER" id="PTHR43742:SF10">
    <property type="entry name" value="TRIMETHYLAMINE-N-OXIDE REDUCTASE 2"/>
    <property type="match status" value="1"/>
</dbReference>
<dbReference type="PANTHER" id="PTHR43742">
    <property type="entry name" value="TRIMETHYLAMINE-N-OXIDE REDUCTASE"/>
    <property type="match status" value="1"/>
</dbReference>
<evidence type="ECO:0000256" key="5">
    <source>
        <dbReference type="ARBA" id="ARBA00023002"/>
    </source>
</evidence>
<comment type="cofactor">
    <cofactor evidence="1">
        <name>Mo-bis(molybdopterin guanine dinucleotide)</name>
        <dbReference type="ChEBI" id="CHEBI:60539"/>
    </cofactor>
</comment>
<evidence type="ECO:0000256" key="4">
    <source>
        <dbReference type="ARBA" id="ARBA00022723"/>
    </source>
</evidence>
<accession>A0ABT2TEW5</accession>
<keyword evidence="5" id="KW-0560">Oxidoreductase</keyword>
<dbReference type="InterPro" id="IPR006657">
    <property type="entry name" value="MoPterin_dinucl-bd_dom"/>
</dbReference>
<evidence type="ECO:0000256" key="1">
    <source>
        <dbReference type="ARBA" id="ARBA00001942"/>
    </source>
</evidence>
<dbReference type="EMBL" id="JAOQJQ010000001">
    <property type="protein sequence ID" value="MCU6760725.1"/>
    <property type="molecule type" value="Genomic_DNA"/>
</dbReference>
<keyword evidence="10" id="KW-1185">Reference proteome</keyword>
<keyword evidence="4" id="KW-0479">Metal-binding</keyword>
<dbReference type="InterPro" id="IPR050612">
    <property type="entry name" value="Prok_Mopterin_Oxidored"/>
</dbReference>
<comment type="caution">
    <text evidence="9">The sequence shown here is derived from an EMBL/GenBank/DDBJ whole genome shotgun (WGS) entry which is preliminary data.</text>
</comment>
<evidence type="ECO:0000313" key="10">
    <source>
        <dbReference type="Proteomes" id="UP001652442"/>
    </source>
</evidence>
<evidence type="ECO:0000259" key="7">
    <source>
        <dbReference type="Pfam" id="PF01568"/>
    </source>
</evidence>
<keyword evidence="3" id="KW-0500">Molybdenum</keyword>
<dbReference type="Gene3D" id="2.40.40.20">
    <property type="match status" value="1"/>
</dbReference>
<dbReference type="Gene3D" id="3.40.228.10">
    <property type="entry name" value="Dimethylsulfoxide Reductase, domain 2"/>
    <property type="match status" value="1"/>
</dbReference>
<dbReference type="Pfam" id="PF01568">
    <property type="entry name" value="Molydop_binding"/>
    <property type="match status" value="1"/>
</dbReference>
<dbReference type="Gene3D" id="2.20.25.340">
    <property type="match status" value="1"/>
</dbReference>
<dbReference type="InterPro" id="IPR049032">
    <property type="entry name" value="AhtL-like_N"/>
</dbReference>
<protein>
    <submittedName>
        <fullName evidence="9">Molybdopterin-dependent oxidoreductase</fullName>
    </submittedName>
</protein>
<feature type="domain" description="Pyrogallol hydroxytransferase large subunit-like N-terminal" evidence="8">
    <location>
        <begin position="26"/>
        <end position="80"/>
    </location>
</feature>
<dbReference type="SUPFAM" id="SSF53706">
    <property type="entry name" value="Formate dehydrogenase/DMSO reductase, domains 1-3"/>
    <property type="match status" value="1"/>
</dbReference>
<name>A0ABT2TEW5_9FIRM</name>
<evidence type="ECO:0000256" key="3">
    <source>
        <dbReference type="ARBA" id="ARBA00022505"/>
    </source>
</evidence>
<reference evidence="9 10" key="1">
    <citation type="journal article" date="2021" name="ISME Commun">
        <title>Automated analysis of genomic sequences facilitates high-throughput and comprehensive description of bacteria.</title>
        <authorList>
            <person name="Hitch T.C.A."/>
        </authorList>
    </citation>
    <scope>NUCLEOTIDE SEQUENCE [LARGE SCALE GENOMIC DNA]</scope>
    <source>
        <strain evidence="9 10">Sanger_109</strain>
    </source>
</reference>